<feature type="domain" description="HTH lysR-type" evidence="5">
    <location>
        <begin position="1"/>
        <end position="58"/>
    </location>
</feature>
<dbReference type="OrthoDB" id="9803735at2"/>
<dbReference type="GO" id="GO:0003677">
    <property type="term" value="F:DNA binding"/>
    <property type="evidence" value="ECO:0007669"/>
    <property type="project" value="UniProtKB-KW"/>
</dbReference>
<evidence type="ECO:0000313" key="6">
    <source>
        <dbReference type="EMBL" id="TLS53151.1"/>
    </source>
</evidence>
<keyword evidence="7" id="KW-1185">Reference proteome</keyword>
<comment type="similarity">
    <text evidence="1">Belongs to the LysR transcriptional regulatory family.</text>
</comment>
<dbReference type="PANTHER" id="PTHR30346:SF28">
    <property type="entry name" value="HTH-TYPE TRANSCRIPTIONAL REGULATOR CYNR"/>
    <property type="match status" value="1"/>
</dbReference>
<reference evidence="6 7" key="1">
    <citation type="submission" date="2019-05" db="EMBL/GenBank/DDBJ databases">
        <authorList>
            <person name="Narsing Rao M.P."/>
            <person name="Li W.J."/>
        </authorList>
    </citation>
    <scope>NUCLEOTIDE SEQUENCE [LARGE SCALE GENOMIC DNA]</scope>
    <source>
        <strain evidence="6 7">SYSU_K30003</strain>
    </source>
</reference>
<keyword evidence="3" id="KW-0238">DNA-binding</keyword>
<dbReference type="CDD" id="cd05466">
    <property type="entry name" value="PBP2_LTTR_substrate"/>
    <property type="match status" value="1"/>
</dbReference>
<dbReference type="Pfam" id="PF03466">
    <property type="entry name" value="LysR_substrate"/>
    <property type="match status" value="1"/>
</dbReference>
<evidence type="ECO:0000313" key="7">
    <source>
        <dbReference type="Proteomes" id="UP000309676"/>
    </source>
</evidence>
<dbReference type="PROSITE" id="PS50931">
    <property type="entry name" value="HTH_LYSR"/>
    <property type="match status" value="1"/>
</dbReference>
<keyword evidence="2" id="KW-0805">Transcription regulation</keyword>
<dbReference type="InterPro" id="IPR005119">
    <property type="entry name" value="LysR_subst-bd"/>
</dbReference>
<dbReference type="GO" id="GO:0003700">
    <property type="term" value="F:DNA-binding transcription factor activity"/>
    <property type="evidence" value="ECO:0007669"/>
    <property type="project" value="InterPro"/>
</dbReference>
<dbReference type="EMBL" id="VCIW01000003">
    <property type="protein sequence ID" value="TLS53151.1"/>
    <property type="molecule type" value="Genomic_DNA"/>
</dbReference>
<evidence type="ECO:0000256" key="3">
    <source>
        <dbReference type="ARBA" id="ARBA00023125"/>
    </source>
</evidence>
<dbReference type="InterPro" id="IPR036390">
    <property type="entry name" value="WH_DNA-bd_sf"/>
</dbReference>
<dbReference type="FunFam" id="1.10.10.10:FF:000001">
    <property type="entry name" value="LysR family transcriptional regulator"/>
    <property type="match status" value="1"/>
</dbReference>
<proteinExistence type="inferred from homology"/>
<dbReference type="RefSeq" id="WP_138193392.1">
    <property type="nucleotide sequence ID" value="NZ_VCIW01000003.1"/>
</dbReference>
<dbReference type="PANTHER" id="PTHR30346">
    <property type="entry name" value="TRANSCRIPTIONAL DUAL REGULATOR HCAR-RELATED"/>
    <property type="match status" value="1"/>
</dbReference>
<evidence type="ECO:0000256" key="1">
    <source>
        <dbReference type="ARBA" id="ARBA00009437"/>
    </source>
</evidence>
<dbReference type="SUPFAM" id="SSF53850">
    <property type="entry name" value="Periplasmic binding protein-like II"/>
    <property type="match status" value="1"/>
</dbReference>
<comment type="caution">
    <text evidence="6">The sequence shown here is derived from an EMBL/GenBank/DDBJ whole genome shotgun (WGS) entry which is preliminary data.</text>
</comment>
<sequence>MEFRQLGYAVQIYNDKNFSRAAEKLHIAQPSLSQQLAKLEKELGVTLFHRTTNAVEPTHAGEIFVTKAQVILDLVEQLRSEMNDISNLRKGKLVVGTLPITGSHILPLVLPEFAKRHPGIEISLVEDTSANLEQLTSSGSVDLALLSLPIEETTLDYRPYATEEICLAVPQSHELATAPEPIPVRSLADEAFIVLKKGQGFRQITSDICAEAGFAPRIVFESSNIETVMSLVAAGMGVAFIPNMIAASKKGKYVPVFKALTDPTPSRTLVIAERRGRYFTKAAEAFIETLMEVTSTERGARQA</sequence>
<accession>A0A5R9GBN1</accession>
<dbReference type="Proteomes" id="UP000309676">
    <property type="component" value="Unassembled WGS sequence"/>
</dbReference>
<dbReference type="PRINTS" id="PR00039">
    <property type="entry name" value="HTHLYSR"/>
</dbReference>
<evidence type="ECO:0000256" key="2">
    <source>
        <dbReference type="ARBA" id="ARBA00023015"/>
    </source>
</evidence>
<organism evidence="6 7">
    <name type="scientific">Paenibacillus antri</name>
    <dbReference type="NCBI Taxonomy" id="2582848"/>
    <lineage>
        <taxon>Bacteria</taxon>
        <taxon>Bacillati</taxon>
        <taxon>Bacillota</taxon>
        <taxon>Bacilli</taxon>
        <taxon>Bacillales</taxon>
        <taxon>Paenibacillaceae</taxon>
        <taxon>Paenibacillus</taxon>
    </lineage>
</organism>
<name>A0A5R9GBN1_9BACL</name>
<protein>
    <submittedName>
        <fullName evidence="6">LysR family transcriptional regulator</fullName>
    </submittedName>
</protein>
<dbReference type="GO" id="GO:0032993">
    <property type="term" value="C:protein-DNA complex"/>
    <property type="evidence" value="ECO:0007669"/>
    <property type="project" value="TreeGrafter"/>
</dbReference>
<dbReference type="Gene3D" id="1.10.10.10">
    <property type="entry name" value="Winged helix-like DNA-binding domain superfamily/Winged helix DNA-binding domain"/>
    <property type="match status" value="1"/>
</dbReference>
<dbReference type="Pfam" id="PF00126">
    <property type="entry name" value="HTH_1"/>
    <property type="match status" value="1"/>
</dbReference>
<gene>
    <name evidence="6" type="ORF">FE782_07250</name>
</gene>
<dbReference type="InterPro" id="IPR036388">
    <property type="entry name" value="WH-like_DNA-bd_sf"/>
</dbReference>
<dbReference type="AlphaFoldDB" id="A0A5R9GBN1"/>
<keyword evidence="4" id="KW-0804">Transcription</keyword>
<dbReference type="SUPFAM" id="SSF46785">
    <property type="entry name" value="Winged helix' DNA-binding domain"/>
    <property type="match status" value="1"/>
</dbReference>
<dbReference type="InterPro" id="IPR000847">
    <property type="entry name" value="LysR_HTH_N"/>
</dbReference>
<dbReference type="Gene3D" id="3.40.190.290">
    <property type="match status" value="1"/>
</dbReference>
<evidence type="ECO:0000259" key="5">
    <source>
        <dbReference type="PROSITE" id="PS50931"/>
    </source>
</evidence>
<evidence type="ECO:0000256" key="4">
    <source>
        <dbReference type="ARBA" id="ARBA00023163"/>
    </source>
</evidence>